<dbReference type="InterPro" id="IPR011205">
    <property type="entry name" value="UCP015417_vWA"/>
</dbReference>
<organism evidence="4">
    <name type="scientific">viral metagenome</name>
    <dbReference type="NCBI Taxonomy" id="1070528"/>
    <lineage>
        <taxon>unclassified sequences</taxon>
        <taxon>metagenomes</taxon>
        <taxon>organismal metagenomes</taxon>
    </lineage>
</organism>
<dbReference type="PIRSF" id="PIRSF015417">
    <property type="entry name" value="T31B5_30_vWA"/>
    <property type="match status" value="1"/>
</dbReference>
<evidence type="ECO:0008006" key="5">
    <source>
        <dbReference type="Google" id="ProtNLM"/>
    </source>
</evidence>
<evidence type="ECO:0000256" key="1">
    <source>
        <dbReference type="SAM" id="MobiDB-lite"/>
    </source>
</evidence>
<dbReference type="InterPro" id="IPR058580">
    <property type="entry name" value="DUF2828"/>
</dbReference>
<feature type="region of interest" description="Disordered" evidence="1">
    <location>
        <begin position="1"/>
        <end position="24"/>
    </location>
</feature>
<feature type="domain" description="DUF2828" evidence="2">
    <location>
        <begin position="29"/>
        <end position="136"/>
    </location>
</feature>
<name>A0A6C0K9L9_9ZZZZ</name>
<dbReference type="InterPro" id="IPR056690">
    <property type="entry name" value="DUF7788"/>
</dbReference>
<dbReference type="PANTHER" id="PTHR31373:SF27">
    <property type="entry name" value="TROVE DOMAIN-CONTAINING PROTEIN"/>
    <property type="match status" value="1"/>
</dbReference>
<sequence length="578" mass="65673">MSATPASSAPHAPHASHASHASQPAFTKTENGAVALDTSGNDIVDYFMLYTRTLTKEQNYQFLEKCWAINPKKTVAVIFNGRDRLKGKKEKTVSNQAMLWLRDNKPYTYMANILTYVNNYGRWKDLLYICYENKSDGLIDGNYELTMFADKLRDDLAELKISEFVEAAEAANAANAADAADVATEDTIKNKRKVKSVSLCAKWAPSENDRNDSRKHFAKKIATILYGRDDAKKMEKYRKEYLAPLRKKINIVERLMCNNEWDKINYESVPGVASRRLHIAFNKHDSDRYCEYLATVRKGDAKINITGILPHELANYYVNLRSTQDEYEENETIELQWRAIVNDVKSCGILGNSLAIIDLSGSMFSASNGSVPAQVAISLGIITSLCCKGLFKNKFITFSDTPELVSLIPDNLYKEYTEKDIEPSLYTCFKSLVDVEFGYNTNFVKSCEMIIKYGKEHNIADADMPKKLFVFTDMQFDEATVDVVGKEQNGIEVLYKTIVKMFKAADYTAPKFVFWNLNSCHKESFPVNCNTEGTAMISGFSEQLLKIFMTYDEFKPELIVEEILAPYLPEIYIDKTEY</sequence>
<dbReference type="PANTHER" id="PTHR31373">
    <property type="entry name" value="OS06G0652100 PROTEIN"/>
    <property type="match status" value="1"/>
</dbReference>
<dbReference type="EMBL" id="MN740826">
    <property type="protein sequence ID" value="QHU13796.1"/>
    <property type="molecule type" value="Genomic_DNA"/>
</dbReference>
<dbReference type="AlphaFoldDB" id="A0A6C0K9L9"/>
<evidence type="ECO:0000259" key="2">
    <source>
        <dbReference type="Pfam" id="PF11443"/>
    </source>
</evidence>
<dbReference type="InterPro" id="IPR036465">
    <property type="entry name" value="vWFA_dom_sf"/>
</dbReference>
<reference evidence="4" key="1">
    <citation type="journal article" date="2020" name="Nature">
        <title>Giant virus diversity and host interactions through global metagenomics.</title>
        <authorList>
            <person name="Schulz F."/>
            <person name="Roux S."/>
            <person name="Paez-Espino D."/>
            <person name="Jungbluth S."/>
            <person name="Walsh D.A."/>
            <person name="Denef V.J."/>
            <person name="McMahon K.D."/>
            <person name="Konstantinidis K.T."/>
            <person name="Eloe-Fadrosh E.A."/>
            <person name="Kyrpides N.C."/>
            <person name="Woyke T."/>
        </authorList>
    </citation>
    <scope>NUCLEOTIDE SEQUENCE</scope>
    <source>
        <strain evidence="4">GVMAG-S-1101178-73</strain>
    </source>
</reference>
<feature type="domain" description="DUF2828" evidence="2">
    <location>
        <begin position="147"/>
        <end position="350"/>
    </location>
</feature>
<dbReference type="Gene3D" id="3.40.50.410">
    <property type="entry name" value="von Willebrand factor, type A domain"/>
    <property type="match status" value="1"/>
</dbReference>
<protein>
    <recommendedName>
        <fullName evidence="5">TROVE domain-containing protein</fullName>
    </recommendedName>
</protein>
<proteinExistence type="predicted"/>
<dbReference type="Pfam" id="PF25043">
    <property type="entry name" value="DUF7788"/>
    <property type="match status" value="1"/>
</dbReference>
<feature type="domain" description="DUF7788" evidence="3">
    <location>
        <begin position="352"/>
        <end position="554"/>
    </location>
</feature>
<evidence type="ECO:0000259" key="3">
    <source>
        <dbReference type="Pfam" id="PF25043"/>
    </source>
</evidence>
<evidence type="ECO:0000313" key="4">
    <source>
        <dbReference type="EMBL" id="QHU13796.1"/>
    </source>
</evidence>
<dbReference type="Pfam" id="PF11443">
    <property type="entry name" value="DUF2828"/>
    <property type="match status" value="2"/>
</dbReference>
<accession>A0A6C0K9L9</accession>